<name>A0A940DJQ2_9BACT</name>
<dbReference type="PANTHER" id="PTHR11575">
    <property type="entry name" value="5'-NUCLEOTIDASE-RELATED"/>
    <property type="match status" value="1"/>
</dbReference>
<dbReference type="SUPFAM" id="SSF55816">
    <property type="entry name" value="5'-nucleotidase (syn. UDP-sugar hydrolase), C-terminal domain"/>
    <property type="match status" value="1"/>
</dbReference>
<dbReference type="PRINTS" id="PR01607">
    <property type="entry name" value="APYRASEFAMLY"/>
</dbReference>
<dbReference type="PANTHER" id="PTHR11575:SF24">
    <property type="entry name" value="5'-NUCLEOTIDASE"/>
    <property type="match status" value="1"/>
</dbReference>
<proteinExistence type="predicted"/>
<feature type="domain" description="5'-Nucleotidase C-terminal" evidence="1">
    <location>
        <begin position="66"/>
        <end position="202"/>
    </location>
</feature>
<dbReference type="GO" id="GO:0009166">
    <property type="term" value="P:nucleotide catabolic process"/>
    <property type="evidence" value="ECO:0007669"/>
    <property type="project" value="InterPro"/>
</dbReference>
<gene>
    <name evidence="2" type="ORF">IAC51_00750</name>
</gene>
<organism evidence="2 3">
    <name type="scientific">Candidatus Aphodosoma intestinipullorum</name>
    <dbReference type="NCBI Taxonomy" id="2840674"/>
    <lineage>
        <taxon>Bacteria</taxon>
        <taxon>Pseudomonadati</taxon>
        <taxon>Bacteroidota</taxon>
        <taxon>Bacteroidia</taxon>
        <taxon>Bacteroidales</taxon>
        <taxon>Candidatus Aphodosoma</taxon>
    </lineage>
</organism>
<sequence>MRKAGLAVILLAAFIAGGCCRGGGKVTVRDIRLTPVVADSAHRDAEMTALIVPYKTRLDEKMGRVIGRCAEDMEVAQPESLLGNLIAKMLYEEAAGRTEGVDMAITNVGGIRRTLYAGDITVGDIFEILPFDNALVVLDYKGSDILALADAIAAKGGEATYGISFGMRDGRAVDVRVGGMAVDTARTYRVVTNDYLSFGNDYLEPLARYTASEPLGLFLRDVAIEYVCRRTAEGKSVESELTHDVYEVH</sequence>
<comment type="caution">
    <text evidence="2">The sequence shown here is derived from an EMBL/GenBank/DDBJ whole genome shotgun (WGS) entry which is preliminary data.</text>
</comment>
<dbReference type="PROSITE" id="PS51257">
    <property type="entry name" value="PROKAR_LIPOPROTEIN"/>
    <property type="match status" value="1"/>
</dbReference>
<dbReference type="GO" id="GO:0016787">
    <property type="term" value="F:hydrolase activity"/>
    <property type="evidence" value="ECO:0007669"/>
    <property type="project" value="InterPro"/>
</dbReference>
<dbReference type="EMBL" id="JADIMV010000017">
    <property type="protein sequence ID" value="MBO8439162.1"/>
    <property type="molecule type" value="Genomic_DNA"/>
</dbReference>
<evidence type="ECO:0000313" key="3">
    <source>
        <dbReference type="Proteomes" id="UP000712007"/>
    </source>
</evidence>
<dbReference type="InterPro" id="IPR006179">
    <property type="entry name" value="5_nucleotidase/apyrase"/>
</dbReference>
<reference evidence="2" key="1">
    <citation type="submission" date="2020-10" db="EMBL/GenBank/DDBJ databases">
        <authorList>
            <person name="Gilroy R."/>
        </authorList>
    </citation>
    <scope>NUCLEOTIDE SEQUENCE</scope>
    <source>
        <strain evidence="2">3924</strain>
    </source>
</reference>
<accession>A0A940DJQ2</accession>
<reference evidence="2" key="2">
    <citation type="journal article" date="2021" name="PeerJ">
        <title>Extensive microbial diversity within the chicken gut microbiome revealed by metagenomics and culture.</title>
        <authorList>
            <person name="Gilroy R."/>
            <person name="Ravi A."/>
            <person name="Getino M."/>
            <person name="Pursley I."/>
            <person name="Horton D.L."/>
            <person name="Alikhan N.F."/>
            <person name="Baker D."/>
            <person name="Gharbi K."/>
            <person name="Hall N."/>
            <person name="Watson M."/>
            <person name="Adriaenssens E.M."/>
            <person name="Foster-Nyarko E."/>
            <person name="Jarju S."/>
            <person name="Secka A."/>
            <person name="Antonio M."/>
            <person name="Oren A."/>
            <person name="Chaudhuri R.R."/>
            <person name="La Ragione R."/>
            <person name="Hildebrand F."/>
            <person name="Pallen M.J."/>
        </authorList>
    </citation>
    <scope>NUCLEOTIDE SEQUENCE</scope>
    <source>
        <strain evidence="2">3924</strain>
    </source>
</reference>
<protein>
    <submittedName>
        <fullName evidence="2">5'-nucleotidase C-terminal domain-containing protein</fullName>
    </submittedName>
</protein>
<dbReference type="Pfam" id="PF02872">
    <property type="entry name" value="5_nucleotid_C"/>
    <property type="match status" value="1"/>
</dbReference>
<dbReference type="InterPro" id="IPR036907">
    <property type="entry name" value="5'-Nucleotdase_C_sf"/>
</dbReference>
<dbReference type="AlphaFoldDB" id="A0A940DJQ2"/>
<evidence type="ECO:0000259" key="1">
    <source>
        <dbReference type="Pfam" id="PF02872"/>
    </source>
</evidence>
<dbReference type="Gene3D" id="3.90.780.10">
    <property type="entry name" value="5'-Nucleotidase, C-terminal domain"/>
    <property type="match status" value="1"/>
</dbReference>
<dbReference type="InterPro" id="IPR008334">
    <property type="entry name" value="5'-Nucleotdase_C"/>
</dbReference>
<evidence type="ECO:0000313" key="2">
    <source>
        <dbReference type="EMBL" id="MBO8439162.1"/>
    </source>
</evidence>
<dbReference type="Proteomes" id="UP000712007">
    <property type="component" value="Unassembled WGS sequence"/>
</dbReference>